<gene>
    <name evidence="1" type="ORF">EVAR_96198_1</name>
</gene>
<keyword evidence="2" id="KW-1185">Reference proteome</keyword>
<dbReference type="EMBL" id="BGZK01000351">
    <property type="protein sequence ID" value="GBP38596.1"/>
    <property type="molecule type" value="Genomic_DNA"/>
</dbReference>
<reference evidence="1 2" key="1">
    <citation type="journal article" date="2019" name="Commun. Biol.">
        <title>The bagworm genome reveals a unique fibroin gene that provides high tensile strength.</title>
        <authorList>
            <person name="Kono N."/>
            <person name="Nakamura H."/>
            <person name="Ohtoshi R."/>
            <person name="Tomita M."/>
            <person name="Numata K."/>
            <person name="Arakawa K."/>
        </authorList>
    </citation>
    <scope>NUCLEOTIDE SEQUENCE [LARGE SCALE GENOMIC DNA]</scope>
</reference>
<accession>A0A4C1VI27</accession>
<proteinExistence type="predicted"/>
<dbReference type="AlphaFoldDB" id="A0A4C1VI27"/>
<comment type="caution">
    <text evidence="1">The sequence shown here is derived from an EMBL/GenBank/DDBJ whole genome shotgun (WGS) entry which is preliminary data.</text>
</comment>
<evidence type="ECO:0000313" key="2">
    <source>
        <dbReference type="Proteomes" id="UP000299102"/>
    </source>
</evidence>
<name>A0A4C1VI27_EUMVA</name>
<protein>
    <submittedName>
        <fullName evidence="1">Uncharacterized protein</fullName>
    </submittedName>
</protein>
<organism evidence="1 2">
    <name type="scientific">Eumeta variegata</name>
    <name type="common">Bagworm moth</name>
    <name type="synonym">Eumeta japonica</name>
    <dbReference type="NCBI Taxonomy" id="151549"/>
    <lineage>
        <taxon>Eukaryota</taxon>
        <taxon>Metazoa</taxon>
        <taxon>Ecdysozoa</taxon>
        <taxon>Arthropoda</taxon>
        <taxon>Hexapoda</taxon>
        <taxon>Insecta</taxon>
        <taxon>Pterygota</taxon>
        <taxon>Neoptera</taxon>
        <taxon>Endopterygota</taxon>
        <taxon>Lepidoptera</taxon>
        <taxon>Glossata</taxon>
        <taxon>Ditrysia</taxon>
        <taxon>Tineoidea</taxon>
        <taxon>Psychidae</taxon>
        <taxon>Oiketicinae</taxon>
        <taxon>Eumeta</taxon>
    </lineage>
</organism>
<evidence type="ECO:0000313" key="1">
    <source>
        <dbReference type="EMBL" id="GBP38596.1"/>
    </source>
</evidence>
<dbReference type="Proteomes" id="UP000299102">
    <property type="component" value="Unassembled WGS sequence"/>
</dbReference>
<sequence>MIIGTKFLTAGLEEIGILLRDRTEKNVIVKPSQSRFHSDPVSTPVFDPRPNLNFGSGLAFDSDPGSVLDLISVALLFPIPLQDHPVISQAAAVLV</sequence>